<sequence>MMAIIILNRRIAQCFCACSQDAAVDAPLSLESALVGPICFGVLQPGERCEGRSRMCSHKLEYCGLVITGEIRRGREDCRHVNEG</sequence>
<gene>
    <name evidence="1" type="primary">Necator_chrX.g21822</name>
    <name evidence="1" type="ORF">RB195_021661</name>
</gene>
<name>A0ABR1EC47_NECAM</name>
<evidence type="ECO:0000313" key="2">
    <source>
        <dbReference type="Proteomes" id="UP001303046"/>
    </source>
</evidence>
<evidence type="ECO:0008006" key="3">
    <source>
        <dbReference type="Google" id="ProtNLM"/>
    </source>
</evidence>
<keyword evidence="2" id="KW-1185">Reference proteome</keyword>
<accession>A0ABR1EC47</accession>
<evidence type="ECO:0000313" key="1">
    <source>
        <dbReference type="EMBL" id="KAK6760259.1"/>
    </source>
</evidence>
<comment type="caution">
    <text evidence="1">The sequence shown here is derived from an EMBL/GenBank/DDBJ whole genome shotgun (WGS) entry which is preliminary data.</text>
</comment>
<reference evidence="1 2" key="1">
    <citation type="submission" date="2023-08" db="EMBL/GenBank/DDBJ databases">
        <title>A Necator americanus chromosomal reference genome.</title>
        <authorList>
            <person name="Ilik V."/>
            <person name="Petrzelkova K.J."/>
            <person name="Pardy F."/>
            <person name="Fuh T."/>
            <person name="Niatou-Singa F.S."/>
            <person name="Gouil Q."/>
            <person name="Baker L."/>
            <person name="Ritchie M.E."/>
            <person name="Jex A.R."/>
            <person name="Gazzola D."/>
            <person name="Li H."/>
            <person name="Toshio Fujiwara R."/>
            <person name="Zhan B."/>
            <person name="Aroian R.V."/>
            <person name="Pafco B."/>
            <person name="Schwarz E.M."/>
        </authorList>
    </citation>
    <scope>NUCLEOTIDE SEQUENCE [LARGE SCALE GENOMIC DNA]</scope>
    <source>
        <strain evidence="1 2">Aroian</strain>
        <tissue evidence="1">Whole animal</tissue>
    </source>
</reference>
<protein>
    <recommendedName>
        <fullName evidence="3">Secreted protein</fullName>
    </recommendedName>
</protein>
<dbReference type="EMBL" id="JAVFWL010000006">
    <property type="protein sequence ID" value="KAK6760259.1"/>
    <property type="molecule type" value="Genomic_DNA"/>
</dbReference>
<dbReference type="Proteomes" id="UP001303046">
    <property type="component" value="Unassembled WGS sequence"/>
</dbReference>
<organism evidence="1 2">
    <name type="scientific">Necator americanus</name>
    <name type="common">Human hookworm</name>
    <dbReference type="NCBI Taxonomy" id="51031"/>
    <lineage>
        <taxon>Eukaryota</taxon>
        <taxon>Metazoa</taxon>
        <taxon>Ecdysozoa</taxon>
        <taxon>Nematoda</taxon>
        <taxon>Chromadorea</taxon>
        <taxon>Rhabditida</taxon>
        <taxon>Rhabditina</taxon>
        <taxon>Rhabditomorpha</taxon>
        <taxon>Strongyloidea</taxon>
        <taxon>Ancylostomatidae</taxon>
        <taxon>Bunostominae</taxon>
        <taxon>Necator</taxon>
    </lineage>
</organism>
<proteinExistence type="predicted"/>